<dbReference type="VEuPathDB" id="FungiDB:I7I53_03603"/>
<evidence type="ECO:0000313" key="1">
    <source>
        <dbReference type="EMBL" id="QSS55659.1"/>
    </source>
</evidence>
<organism evidence="1 2">
    <name type="scientific">Ajellomyces capsulatus (strain H88)</name>
    <name type="common">Darling's disease fungus</name>
    <name type="synonym">Histoplasma capsulatum</name>
    <dbReference type="NCBI Taxonomy" id="544711"/>
    <lineage>
        <taxon>Eukaryota</taxon>
        <taxon>Fungi</taxon>
        <taxon>Dikarya</taxon>
        <taxon>Ascomycota</taxon>
        <taxon>Pezizomycotina</taxon>
        <taxon>Eurotiomycetes</taxon>
        <taxon>Eurotiomycetidae</taxon>
        <taxon>Onygenales</taxon>
        <taxon>Ajellomycetaceae</taxon>
        <taxon>Histoplasma</taxon>
    </lineage>
</organism>
<evidence type="ECO:0000313" key="2">
    <source>
        <dbReference type="Proteomes" id="UP000663419"/>
    </source>
</evidence>
<dbReference type="EMBL" id="CP069105">
    <property type="protein sequence ID" value="QSS55659.1"/>
    <property type="molecule type" value="Genomic_DNA"/>
</dbReference>
<dbReference type="Proteomes" id="UP000663419">
    <property type="component" value="Chromosome 4"/>
</dbReference>
<protein>
    <submittedName>
        <fullName evidence="1">Uncharacterized protein</fullName>
    </submittedName>
</protein>
<dbReference type="AlphaFoldDB" id="A0A8A1LNZ5"/>
<accession>A0A8A1LNZ5</accession>
<sequence length="76" mass="8471">MFYEGNYPNIPSDRTEPDKTSLFLTGATQYLLKALAYHPTIISPSYVIFHGPSRVGSVRRGLKLVAPGSPSFARWQ</sequence>
<name>A0A8A1LNZ5_AJEC8</name>
<proteinExistence type="predicted"/>
<gene>
    <name evidence="1" type="ORF">I7I53_03603</name>
</gene>
<reference evidence="1" key="1">
    <citation type="submission" date="2021-01" db="EMBL/GenBank/DDBJ databases">
        <title>Chromosome-level genome assembly of a human fungal pathogen reveals clustering of transcriptionally co-regulated genes.</title>
        <authorList>
            <person name="Voorhies M."/>
            <person name="Cohen S."/>
            <person name="Shea T.P."/>
            <person name="Petrus S."/>
            <person name="Munoz J.F."/>
            <person name="Poplawski S."/>
            <person name="Goldman W.E."/>
            <person name="Michael T."/>
            <person name="Cuomo C.A."/>
            <person name="Sil A."/>
            <person name="Beyhan S."/>
        </authorList>
    </citation>
    <scope>NUCLEOTIDE SEQUENCE</scope>
    <source>
        <strain evidence="1">H88</strain>
    </source>
</reference>